<evidence type="ECO:0000256" key="1">
    <source>
        <dbReference type="SAM" id="MobiDB-lite"/>
    </source>
</evidence>
<evidence type="ECO:0000313" key="2">
    <source>
        <dbReference type="EMBL" id="CAA9361281.1"/>
    </source>
</evidence>
<feature type="compositionally biased region" description="Basic and acidic residues" evidence="1">
    <location>
        <begin position="1"/>
        <end position="12"/>
    </location>
</feature>
<feature type="region of interest" description="Disordered" evidence="1">
    <location>
        <begin position="1"/>
        <end position="29"/>
    </location>
</feature>
<protein>
    <submittedName>
        <fullName evidence="2">Uncharacterized protein</fullName>
    </submittedName>
</protein>
<feature type="non-terminal residue" evidence="2">
    <location>
        <position position="29"/>
    </location>
</feature>
<feature type="non-terminal residue" evidence="2">
    <location>
        <position position="1"/>
    </location>
</feature>
<gene>
    <name evidence="2" type="ORF">AVDCRST_MAG47-201</name>
</gene>
<proteinExistence type="predicted"/>
<sequence>DRHEPQTADARGHRPSGGGAHLPPDRARL</sequence>
<organism evidence="2">
    <name type="scientific">uncultured Nocardioidaceae bacterium</name>
    <dbReference type="NCBI Taxonomy" id="253824"/>
    <lineage>
        <taxon>Bacteria</taxon>
        <taxon>Bacillati</taxon>
        <taxon>Actinomycetota</taxon>
        <taxon>Actinomycetes</taxon>
        <taxon>Propionibacteriales</taxon>
        <taxon>Nocardioidaceae</taxon>
        <taxon>environmental samples</taxon>
    </lineage>
</organism>
<dbReference type="EMBL" id="CADCUK010000016">
    <property type="protein sequence ID" value="CAA9361281.1"/>
    <property type="molecule type" value="Genomic_DNA"/>
</dbReference>
<reference evidence="2" key="1">
    <citation type="submission" date="2020-02" db="EMBL/GenBank/DDBJ databases">
        <authorList>
            <person name="Meier V. D."/>
        </authorList>
    </citation>
    <scope>NUCLEOTIDE SEQUENCE</scope>
    <source>
        <strain evidence="2">AVDCRST_MAG47</strain>
    </source>
</reference>
<dbReference type="AlphaFoldDB" id="A0A6J4MMJ7"/>
<accession>A0A6J4MMJ7</accession>
<name>A0A6J4MMJ7_9ACTN</name>